<evidence type="ECO:0000313" key="4">
    <source>
        <dbReference type="Proteomes" id="UP001303115"/>
    </source>
</evidence>
<comment type="caution">
    <text evidence="3">The sequence shown here is derived from an EMBL/GenBank/DDBJ whole genome shotgun (WGS) entry which is preliminary data.</text>
</comment>
<protein>
    <recommendedName>
        <fullName evidence="2">DUF7136 domain-containing protein</fullName>
    </recommendedName>
</protein>
<dbReference type="AlphaFoldDB" id="A0AAN6SQF2"/>
<sequence length="282" mass="30051">MALHRSFVVLLLLAVLYYPTPTVAQGQNITVSYPVTVEFDLVFPRNDTYAPAPVFPVVFAVQNLPEAAVSSSLYLDWYLTRAQGEYLETGRVDFDRVNASSNPYFVVGWTGKINSTESADTYTLLWSFRHPNCSLGMFGSATDFDSSEYQDFITFTVAAGGKQPDFAADRDTCPTRHATFEQTGTLPAAGTTWNNYNSARDVCGVLATSPPPANPCAAKINDAAASSILAELTTSACAHSPPALSSGCPPPTDTSVGTRAQVGRAGADLGLLLAGVTMLVQL</sequence>
<name>A0AAN6SQF2_9PEZI</name>
<evidence type="ECO:0000259" key="2">
    <source>
        <dbReference type="Pfam" id="PF23584"/>
    </source>
</evidence>
<feature type="signal peptide" evidence="1">
    <location>
        <begin position="1"/>
        <end position="24"/>
    </location>
</feature>
<organism evidence="3 4">
    <name type="scientific">Parachaetomium inaequale</name>
    <dbReference type="NCBI Taxonomy" id="2588326"/>
    <lineage>
        <taxon>Eukaryota</taxon>
        <taxon>Fungi</taxon>
        <taxon>Dikarya</taxon>
        <taxon>Ascomycota</taxon>
        <taxon>Pezizomycotina</taxon>
        <taxon>Sordariomycetes</taxon>
        <taxon>Sordariomycetidae</taxon>
        <taxon>Sordariales</taxon>
        <taxon>Chaetomiaceae</taxon>
        <taxon>Parachaetomium</taxon>
    </lineage>
</organism>
<keyword evidence="4" id="KW-1185">Reference proteome</keyword>
<dbReference type="EMBL" id="MU854432">
    <property type="protein sequence ID" value="KAK4038346.1"/>
    <property type="molecule type" value="Genomic_DNA"/>
</dbReference>
<evidence type="ECO:0000313" key="3">
    <source>
        <dbReference type="EMBL" id="KAK4038346.1"/>
    </source>
</evidence>
<keyword evidence="1" id="KW-0732">Signal</keyword>
<proteinExistence type="predicted"/>
<dbReference type="Pfam" id="PF23584">
    <property type="entry name" value="DUF7136"/>
    <property type="match status" value="1"/>
</dbReference>
<feature type="domain" description="DUF7136" evidence="2">
    <location>
        <begin position="34"/>
        <end position="244"/>
    </location>
</feature>
<gene>
    <name evidence="3" type="ORF">C8A01DRAFT_17577</name>
</gene>
<reference evidence="4" key="1">
    <citation type="journal article" date="2023" name="Mol. Phylogenet. Evol.">
        <title>Genome-scale phylogeny and comparative genomics of the fungal order Sordariales.</title>
        <authorList>
            <person name="Hensen N."/>
            <person name="Bonometti L."/>
            <person name="Westerberg I."/>
            <person name="Brannstrom I.O."/>
            <person name="Guillou S."/>
            <person name="Cros-Aarteil S."/>
            <person name="Calhoun S."/>
            <person name="Haridas S."/>
            <person name="Kuo A."/>
            <person name="Mondo S."/>
            <person name="Pangilinan J."/>
            <person name="Riley R."/>
            <person name="LaButti K."/>
            <person name="Andreopoulos B."/>
            <person name="Lipzen A."/>
            <person name="Chen C."/>
            <person name="Yan M."/>
            <person name="Daum C."/>
            <person name="Ng V."/>
            <person name="Clum A."/>
            <person name="Steindorff A."/>
            <person name="Ohm R.A."/>
            <person name="Martin F."/>
            <person name="Silar P."/>
            <person name="Natvig D.O."/>
            <person name="Lalanne C."/>
            <person name="Gautier V."/>
            <person name="Ament-Velasquez S.L."/>
            <person name="Kruys A."/>
            <person name="Hutchinson M.I."/>
            <person name="Powell A.J."/>
            <person name="Barry K."/>
            <person name="Miller A.N."/>
            <person name="Grigoriev I.V."/>
            <person name="Debuchy R."/>
            <person name="Gladieux P."/>
            <person name="Hiltunen Thoren M."/>
            <person name="Johannesson H."/>
        </authorList>
    </citation>
    <scope>NUCLEOTIDE SEQUENCE [LARGE SCALE GENOMIC DNA]</scope>
    <source>
        <strain evidence="4">CBS 284.82</strain>
    </source>
</reference>
<evidence type="ECO:0000256" key="1">
    <source>
        <dbReference type="SAM" id="SignalP"/>
    </source>
</evidence>
<dbReference type="InterPro" id="IPR055560">
    <property type="entry name" value="DUF7136"/>
</dbReference>
<dbReference type="Proteomes" id="UP001303115">
    <property type="component" value="Unassembled WGS sequence"/>
</dbReference>
<feature type="chain" id="PRO_5042912437" description="DUF7136 domain-containing protein" evidence="1">
    <location>
        <begin position="25"/>
        <end position="282"/>
    </location>
</feature>
<accession>A0AAN6SQF2</accession>